<organism evidence="16 17">
    <name type="scientific">Allobranchiibius huperziae</name>
    <dbReference type="NCBI Taxonomy" id="1874116"/>
    <lineage>
        <taxon>Bacteria</taxon>
        <taxon>Bacillati</taxon>
        <taxon>Actinomycetota</taxon>
        <taxon>Actinomycetes</taxon>
        <taxon>Micrococcales</taxon>
        <taxon>Dermacoccaceae</taxon>
        <taxon>Allobranchiibius</taxon>
    </lineage>
</organism>
<feature type="transmembrane region" description="Helical" evidence="14">
    <location>
        <begin position="78"/>
        <end position="103"/>
    </location>
</feature>
<feature type="transmembrane region" description="Helical" evidence="14">
    <location>
        <begin position="178"/>
        <end position="197"/>
    </location>
</feature>
<comment type="subcellular location">
    <subcellularLocation>
        <location evidence="1 14">Cell membrane</location>
        <topology evidence="1 14">Multi-pass membrane protein</topology>
    </subcellularLocation>
</comment>
<keyword evidence="9 14" id="KW-0472">Membrane</keyword>
<dbReference type="PANTHER" id="PTHR43448">
    <property type="entry name" value="PROTOHEME IX FARNESYLTRANSFERASE, MITOCHONDRIAL"/>
    <property type="match status" value="1"/>
</dbReference>
<comment type="caution">
    <text evidence="16">The sequence shown here is derived from an EMBL/GenBank/DDBJ whole genome shotgun (WGS) entry which is preliminary data.</text>
</comment>
<keyword evidence="5 14" id="KW-0808">Transferase</keyword>
<comment type="similarity">
    <text evidence="14">Belongs to the UbiA prenyltransferase family. Protoheme IX farnesyltransferase subfamily.</text>
</comment>
<comment type="catalytic activity">
    <reaction evidence="13 14">
        <text>heme b + (2E,6E)-farnesyl diphosphate + H2O = Fe(II)-heme o + diphosphate</text>
        <dbReference type="Rhea" id="RHEA:28070"/>
        <dbReference type="ChEBI" id="CHEBI:15377"/>
        <dbReference type="ChEBI" id="CHEBI:33019"/>
        <dbReference type="ChEBI" id="CHEBI:60344"/>
        <dbReference type="ChEBI" id="CHEBI:60530"/>
        <dbReference type="ChEBI" id="CHEBI:175763"/>
        <dbReference type="EC" id="2.5.1.141"/>
    </reaction>
</comment>
<dbReference type="GO" id="GO:0005886">
    <property type="term" value="C:plasma membrane"/>
    <property type="evidence" value="ECO:0007669"/>
    <property type="project" value="UniProtKB-SubCell"/>
</dbReference>
<name>A0A853DJ66_9MICO</name>
<dbReference type="InterPro" id="IPR030470">
    <property type="entry name" value="UbiA_prenylTrfase_CS"/>
</dbReference>
<dbReference type="FunFam" id="1.10.357.140:FF:000001">
    <property type="entry name" value="Protoheme IX farnesyltransferase"/>
    <property type="match status" value="1"/>
</dbReference>
<feature type="transmembrane region" description="Helical" evidence="14">
    <location>
        <begin position="124"/>
        <end position="144"/>
    </location>
</feature>
<evidence type="ECO:0000256" key="4">
    <source>
        <dbReference type="ARBA" id="ARBA00022475"/>
    </source>
</evidence>
<dbReference type="NCBIfam" id="TIGR01473">
    <property type="entry name" value="cyoE_ctaB"/>
    <property type="match status" value="1"/>
</dbReference>
<dbReference type="EC" id="2.5.1.141" evidence="3 14"/>
<feature type="transmembrane region" description="Helical" evidence="14">
    <location>
        <begin position="203"/>
        <end position="221"/>
    </location>
</feature>
<reference evidence="16 17" key="1">
    <citation type="submission" date="2020-07" db="EMBL/GenBank/DDBJ databases">
        <title>Sequencing the genomes of 1000 actinobacteria strains.</title>
        <authorList>
            <person name="Klenk H.-P."/>
        </authorList>
    </citation>
    <scope>NUCLEOTIDE SEQUENCE [LARGE SCALE GENOMIC DNA]</scope>
    <source>
        <strain evidence="16 17">DSM 29531</strain>
    </source>
</reference>
<evidence type="ECO:0000256" key="11">
    <source>
        <dbReference type="ARBA" id="ARBA00040810"/>
    </source>
</evidence>
<keyword evidence="7 14" id="KW-1133">Transmembrane helix</keyword>
<evidence type="ECO:0000256" key="5">
    <source>
        <dbReference type="ARBA" id="ARBA00022679"/>
    </source>
</evidence>
<evidence type="ECO:0000313" key="16">
    <source>
        <dbReference type="EMBL" id="NYJ74760.1"/>
    </source>
</evidence>
<dbReference type="AlphaFoldDB" id="A0A853DJ66"/>
<keyword evidence="6 14" id="KW-0812">Transmembrane</keyword>
<dbReference type="PROSITE" id="PS00943">
    <property type="entry name" value="UBIA"/>
    <property type="match status" value="1"/>
</dbReference>
<dbReference type="UniPathway" id="UPA00834">
    <property type="reaction ID" value="UER00712"/>
</dbReference>
<evidence type="ECO:0000256" key="8">
    <source>
        <dbReference type="ARBA" id="ARBA00023133"/>
    </source>
</evidence>
<comment type="function">
    <text evidence="14">Converts heme B (protoheme IX) to heme O by substitution of the vinyl group on carbon 2 of heme B porphyrin ring with a hydroxyethyl farnesyl side group.</text>
</comment>
<dbReference type="EMBL" id="JACCFW010000001">
    <property type="protein sequence ID" value="NYJ74760.1"/>
    <property type="molecule type" value="Genomic_DNA"/>
</dbReference>
<dbReference type="NCBIfam" id="NF003349">
    <property type="entry name" value="PRK04375.1-2"/>
    <property type="match status" value="1"/>
</dbReference>
<protein>
    <recommendedName>
        <fullName evidence="11 14">Protoheme IX farnesyltransferase</fullName>
        <ecNumber evidence="3 14">2.5.1.141</ecNumber>
    </recommendedName>
    <alternativeName>
        <fullName evidence="12 14">Heme B farnesyltransferase</fullName>
    </alternativeName>
    <alternativeName>
        <fullName evidence="10 14">Heme O synthase</fullName>
    </alternativeName>
</protein>
<evidence type="ECO:0000256" key="14">
    <source>
        <dbReference type="HAMAP-Rule" id="MF_00154"/>
    </source>
</evidence>
<dbReference type="GO" id="GO:0008495">
    <property type="term" value="F:protoheme IX farnesyltransferase activity"/>
    <property type="evidence" value="ECO:0007669"/>
    <property type="project" value="UniProtKB-UniRule"/>
</dbReference>
<keyword evidence="8 14" id="KW-0350">Heme biosynthesis</keyword>
<comment type="miscellaneous">
    <text evidence="14">Carbon 2 of the heme B porphyrin ring is defined according to the Fischer nomenclature.</text>
</comment>
<dbReference type="Gene3D" id="1.10.357.140">
    <property type="entry name" value="UbiA prenyltransferase"/>
    <property type="match status" value="1"/>
</dbReference>
<dbReference type="InterPro" id="IPR006369">
    <property type="entry name" value="Protohaem_IX_farnesylTrfase"/>
</dbReference>
<accession>A0A853DJ66</accession>
<evidence type="ECO:0000256" key="9">
    <source>
        <dbReference type="ARBA" id="ARBA00023136"/>
    </source>
</evidence>
<evidence type="ECO:0000256" key="7">
    <source>
        <dbReference type="ARBA" id="ARBA00022989"/>
    </source>
</evidence>
<evidence type="ECO:0000256" key="3">
    <source>
        <dbReference type="ARBA" id="ARBA00012292"/>
    </source>
</evidence>
<dbReference type="Pfam" id="PF01040">
    <property type="entry name" value="UbiA"/>
    <property type="match status" value="1"/>
</dbReference>
<feature type="transmembrane region" description="Helical" evidence="14">
    <location>
        <begin position="150"/>
        <end position="171"/>
    </location>
</feature>
<evidence type="ECO:0000256" key="12">
    <source>
        <dbReference type="ARBA" id="ARBA00042475"/>
    </source>
</evidence>
<evidence type="ECO:0000313" key="17">
    <source>
        <dbReference type="Proteomes" id="UP000571817"/>
    </source>
</evidence>
<feature type="transmembrane region" description="Helical" evidence="14">
    <location>
        <begin position="312"/>
        <end position="333"/>
    </location>
</feature>
<evidence type="ECO:0000256" key="2">
    <source>
        <dbReference type="ARBA" id="ARBA00004919"/>
    </source>
</evidence>
<comment type="pathway">
    <text evidence="2 14">Porphyrin-containing compound metabolism; heme O biosynthesis; heme O from protoheme: step 1/1.</text>
</comment>
<evidence type="ECO:0000256" key="10">
    <source>
        <dbReference type="ARBA" id="ARBA00030253"/>
    </source>
</evidence>
<evidence type="ECO:0000256" key="13">
    <source>
        <dbReference type="ARBA" id="ARBA00047690"/>
    </source>
</evidence>
<dbReference type="HAMAP" id="MF_00154">
    <property type="entry name" value="CyoE_CtaB"/>
    <property type="match status" value="1"/>
</dbReference>
<dbReference type="PANTHER" id="PTHR43448:SF7">
    <property type="entry name" value="4-HYDROXYBENZOATE SOLANESYLTRANSFERASE"/>
    <property type="match status" value="1"/>
</dbReference>
<evidence type="ECO:0000256" key="15">
    <source>
        <dbReference type="SAM" id="MobiDB-lite"/>
    </source>
</evidence>
<dbReference type="Proteomes" id="UP000571817">
    <property type="component" value="Unassembled WGS sequence"/>
</dbReference>
<keyword evidence="17" id="KW-1185">Reference proteome</keyword>
<gene>
    <name evidence="14" type="primary">ctaB</name>
    <name evidence="16" type="ORF">HNR15_001723</name>
</gene>
<feature type="region of interest" description="Disordered" evidence="15">
    <location>
        <begin position="1"/>
        <end position="40"/>
    </location>
</feature>
<dbReference type="InterPro" id="IPR000537">
    <property type="entry name" value="UbiA_prenyltransferase"/>
</dbReference>
<keyword evidence="4 14" id="KW-1003">Cell membrane</keyword>
<feature type="transmembrane region" description="Helical" evidence="14">
    <location>
        <begin position="57"/>
        <end position="72"/>
    </location>
</feature>
<dbReference type="CDD" id="cd13957">
    <property type="entry name" value="PT_UbiA_Cox10"/>
    <property type="match status" value="1"/>
</dbReference>
<dbReference type="GO" id="GO:0048034">
    <property type="term" value="P:heme O biosynthetic process"/>
    <property type="evidence" value="ECO:0007669"/>
    <property type="project" value="UniProtKB-UniRule"/>
</dbReference>
<evidence type="ECO:0000256" key="6">
    <source>
        <dbReference type="ARBA" id="ARBA00022692"/>
    </source>
</evidence>
<evidence type="ECO:0000256" key="1">
    <source>
        <dbReference type="ARBA" id="ARBA00004651"/>
    </source>
</evidence>
<sequence>MKDTVTATSPHAATQRTRDARPAGGSDAPSGPPPVGGGERSTRKVIADYVSLTKPRIIELLLVTTFPVMFLADRGVPGVWLILATLVGGTLSAGSANAYNCYLDRDIDRLMHRTEGRPMATGAISPRAGFVFASVLGVASVLWLGLLVNWLSAALSLGAIVLYVGFYTLLLKRRTSQNIVWGGVAGCMPVLIGWSAVTDGLAWPALVLFLVVFFWTPPHYWPLSMRYKEDYASAGVPMLPVVARDSAVAVQVVRYAWATVVTSLVLVPVAGMGVLYTLVAAASGALFLFEAHRLRRAARAEASYDVLRPMRVFHYSISYLTLVFLGVAIDPLLHLPW</sequence>
<proteinExistence type="inferred from homology"/>
<feature type="transmembrane region" description="Helical" evidence="14">
    <location>
        <begin position="273"/>
        <end position="291"/>
    </location>
</feature>
<feature type="compositionally biased region" description="Polar residues" evidence="15">
    <location>
        <begin position="1"/>
        <end position="15"/>
    </location>
</feature>
<dbReference type="InterPro" id="IPR044878">
    <property type="entry name" value="UbiA_sf"/>
</dbReference>